<evidence type="ECO:0000313" key="3">
    <source>
        <dbReference type="Proteomes" id="UP001225378"/>
    </source>
</evidence>
<dbReference type="PANTHER" id="PTHR42852">
    <property type="entry name" value="THIOL:DISULFIDE INTERCHANGE PROTEIN DSBE"/>
    <property type="match status" value="1"/>
</dbReference>
<evidence type="ECO:0000259" key="1">
    <source>
        <dbReference type="PROSITE" id="PS51352"/>
    </source>
</evidence>
<dbReference type="Proteomes" id="UP001225378">
    <property type="component" value="Chromosome"/>
</dbReference>
<dbReference type="RefSeq" id="WP_305906699.1">
    <property type="nucleotide sequence ID" value="NZ_CP157743.1"/>
</dbReference>
<dbReference type="KEGG" id="mech:Q9L42_019630"/>
<dbReference type="SUPFAM" id="SSF52833">
    <property type="entry name" value="Thioredoxin-like"/>
    <property type="match status" value="1"/>
</dbReference>
<dbReference type="Gene3D" id="3.40.30.10">
    <property type="entry name" value="Glutaredoxin"/>
    <property type="match status" value="1"/>
</dbReference>
<accession>A0AAU7NVA0</accession>
<feature type="domain" description="Thioredoxin" evidence="1">
    <location>
        <begin position="25"/>
        <end position="165"/>
    </location>
</feature>
<dbReference type="CDD" id="cd02966">
    <property type="entry name" value="TlpA_like_family"/>
    <property type="match status" value="1"/>
</dbReference>
<reference evidence="2 3" key="1">
    <citation type="journal article" date="2024" name="Microbiology">
        <title>Methylomarinum rosea sp. nov., a novel halophilic methanotrophic bacterium from the hypersaline Lake Elton.</title>
        <authorList>
            <person name="Suleimanov R.Z."/>
            <person name="Oshkin I.Y."/>
            <person name="Danilova O.V."/>
            <person name="Suzina N.E."/>
            <person name="Dedysh S.N."/>
        </authorList>
    </citation>
    <scope>NUCLEOTIDE SEQUENCE [LARGE SCALE GENOMIC DNA]</scope>
    <source>
        <strain evidence="2 3">Ch1-1</strain>
    </source>
</reference>
<name>A0AAU7NVA0_9GAMM</name>
<gene>
    <name evidence="2" type="ORF">Q9L42_019630</name>
</gene>
<sequence>MKIKHGLTLLFIAALSIAAVWLWRTETIRPAPAAAFKTIDNEDISLGALKGKPVIVTFWATDCPGCIEEIPHLIELYRQYHRRGLEIIAVSMYYDPPSHVVNMRTAKQLPYDVVLDLRAEHSQAFGNVMLTPTTFLISPEGNIVMQKIGVFDLQDMKARIEALLNLAKPAPTTSTAANGGHPET</sequence>
<dbReference type="InterPro" id="IPR036249">
    <property type="entry name" value="Thioredoxin-like_sf"/>
</dbReference>
<protein>
    <submittedName>
        <fullName evidence="2">TlpA disulfide reductase family protein</fullName>
    </submittedName>
</protein>
<dbReference type="Pfam" id="PF08534">
    <property type="entry name" value="Redoxin"/>
    <property type="match status" value="1"/>
</dbReference>
<dbReference type="PROSITE" id="PS51352">
    <property type="entry name" value="THIOREDOXIN_2"/>
    <property type="match status" value="1"/>
</dbReference>
<dbReference type="PANTHER" id="PTHR42852:SF13">
    <property type="entry name" value="PROTEIN DIPZ"/>
    <property type="match status" value="1"/>
</dbReference>
<organism evidence="2 3">
    <name type="scientific">Methylomarinum roseum</name>
    <dbReference type="NCBI Taxonomy" id="3067653"/>
    <lineage>
        <taxon>Bacteria</taxon>
        <taxon>Pseudomonadati</taxon>
        <taxon>Pseudomonadota</taxon>
        <taxon>Gammaproteobacteria</taxon>
        <taxon>Methylococcales</taxon>
        <taxon>Methylococcaceae</taxon>
        <taxon>Methylomarinum</taxon>
    </lineage>
</organism>
<keyword evidence="3" id="KW-1185">Reference proteome</keyword>
<dbReference type="AlphaFoldDB" id="A0AAU7NVA0"/>
<dbReference type="InterPro" id="IPR013766">
    <property type="entry name" value="Thioredoxin_domain"/>
</dbReference>
<dbReference type="GO" id="GO:0016491">
    <property type="term" value="F:oxidoreductase activity"/>
    <property type="evidence" value="ECO:0007669"/>
    <property type="project" value="InterPro"/>
</dbReference>
<evidence type="ECO:0000313" key="2">
    <source>
        <dbReference type="EMBL" id="XBS20526.1"/>
    </source>
</evidence>
<dbReference type="InterPro" id="IPR013740">
    <property type="entry name" value="Redoxin"/>
</dbReference>
<proteinExistence type="predicted"/>
<dbReference type="InterPro" id="IPR050553">
    <property type="entry name" value="Thioredoxin_ResA/DsbE_sf"/>
</dbReference>
<dbReference type="EMBL" id="CP157743">
    <property type="protein sequence ID" value="XBS20526.1"/>
    <property type="molecule type" value="Genomic_DNA"/>
</dbReference>